<accession>A0A5M7C0W8</accession>
<dbReference type="Proteomes" id="UP000323946">
    <property type="component" value="Unassembled WGS sequence"/>
</dbReference>
<dbReference type="AlphaFoldDB" id="A0A5M7C0W8"/>
<name>A0A5M7C0W8_SACHI</name>
<comment type="caution">
    <text evidence="1">The sequence shown here is derived from an EMBL/GenBank/DDBJ whole genome shotgun (WGS) entry which is preliminary data.</text>
</comment>
<dbReference type="EMBL" id="VWPH01000003">
    <property type="protein sequence ID" value="KAA5836066.1"/>
    <property type="molecule type" value="Genomic_DNA"/>
</dbReference>
<reference evidence="1 2" key="1">
    <citation type="submission" date="2019-09" db="EMBL/GenBank/DDBJ databases">
        <title>Draft genome sequence of the thermophilic Saccharopolyspora hirsuta VKM Ac-666T.</title>
        <authorList>
            <person name="Lobastova T.G."/>
            <person name="Fokina V."/>
            <person name="Bragin E.Y."/>
            <person name="Shtratnikova V.Y."/>
            <person name="Starodumova I.P."/>
            <person name="Tarlachkov S.V."/>
            <person name="Donova M.V."/>
        </authorList>
    </citation>
    <scope>NUCLEOTIDE SEQUENCE [LARGE SCALE GENOMIC DNA]</scope>
    <source>
        <strain evidence="1 2">VKM Ac-666</strain>
    </source>
</reference>
<sequence>MASDDMWHETKKTSLWSGTVIFWCGLKAETRKTLSEYWYLGAASPKCPACQAAKKAAGK</sequence>
<keyword evidence="2" id="KW-1185">Reference proteome</keyword>
<proteinExistence type="predicted"/>
<protein>
    <submittedName>
        <fullName evidence="1">Uncharacterized protein</fullName>
    </submittedName>
</protein>
<gene>
    <name evidence="1" type="ORF">F1721_06925</name>
</gene>
<evidence type="ECO:0000313" key="2">
    <source>
        <dbReference type="Proteomes" id="UP000323946"/>
    </source>
</evidence>
<organism evidence="1 2">
    <name type="scientific">Saccharopolyspora hirsuta</name>
    <dbReference type="NCBI Taxonomy" id="1837"/>
    <lineage>
        <taxon>Bacteria</taxon>
        <taxon>Bacillati</taxon>
        <taxon>Actinomycetota</taxon>
        <taxon>Actinomycetes</taxon>
        <taxon>Pseudonocardiales</taxon>
        <taxon>Pseudonocardiaceae</taxon>
        <taxon>Saccharopolyspora</taxon>
    </lineage>
</organism>
<evidence type="ECO:0000313" key="1">
    <source>
        <dbReference type="EMBL" id="KAA5836066.1"/>
    </source>
</evidence>
<dbReference type="RefSeq" id="WP_150065726.1">
    <property type="nucleotide sequence ID" value="NZ_VWPH01000003.1"/>
</dbReference>